<dbReference type="GO" id="GO:0005789">
    <property type="term" value="C:endoplasmic reticulum membrane"/>
    <property type="evidence" value="ECO:0000318"/>
    <property type="project" value="GO_Central"/>
</dbReference>
<dbReference type="InterPro" id="IPR045260">
    <property type="entry name" value="Sec12-like"/>
</dbReference>
<evidence type="ECO:0000256" key="10">
    <source>
        <dbReference type="ARBA" id="ARBA00023136"/>
    </source>
</evidence>
<evidence type="ECO:0000256" key="1">
    <source>
        <dbReference type="ARBA" id="ARBA00004389"/>
    </source>
</evidence>
<organism evidence="13 14">
    <name type="scientific">Chlamydomonas reinhardtii</name>
    <name type="common">Chlamydomonas smithii</name>
    <dbReference type="NCBI Taxonomy" id="3055"/>
    <lineage>
        <taxon>Eukaryota</taxon>
        <taxon>Viridiplantae</taxon>
        <taxon>Chlorophyta</taxon>
        <taxon>core chlorophytes</taxon>
        <taxon>Chlorophyceae</taxon>
        <taxon>CS clade</taxon>
        <taxon>Chlamydomonadales</taxon>
        <taxon>Chlamydomonadaceae</taxon>
        <taxon>Chlamydomonas</taxon>
    </lineage>
</organism>
<evidence type="ECO:0000313" key="14">
    <source>
        <dbReference type="Proteomes" id="UP000006906"/>
    </source>
</evidence>
<accession>A0A2K3CZ71</accession>
<dbReference type="EMBL" id="CM008974">
    <property type="protein sequence ID" value="PNW73590.1"/>
    <property type="molecule type" value="Genomic_DNA"/>
</dbReference>
<keyword evidence="5" id="KW-0677">Repeat</keyword>
<feature type="region of interest" description="Disordered" evidence="12">
    <location>
        <begin position="362"/>
        <end position="430"/>
    </location>
</feature>
<keyword evidence="10" id="KW-0472">Membrane</keyword>
<evidence type="ECO:0000256" key="6">
    <source>
        <dbReference type="ARBA" id="ARBA00022824"/>
    </source>
</evidence>
<dbReference type="InterPro" id="IPR036322">
    <property type="entry name" value="WD40_repeat_dom_sf"/>
</dbReference>
<evidence type="ECO:0000313" key="13">
    <source>
        <dbReference type="EMBL" id="PNW73590.1"/>
    </source>
</evidence>
<dbReference type="GeneID" id="5719032"/>
<dbReference type="OMA" id="FSTTHIA"/>
<evidence type="ECO:0000256" key="11">
    <source>
        <dbReference type="SAM" id="Coils"/>
    </source>
</evidence>
<dbReference type="GO" id="GO:0003400">
    <property type="term" value="P:regulation of COPII vesicle coating"/>
    <property type="evidence" value="ECO:0000318"/>
    <property type="project" value="GO_Central"/>
</dbReference>
<dbReference type="AlphaFoldDB" id="A0A2K3CZ71"/>
<dbReference type="GO" id="GO:0015031">
    <property type="term" value="P:protein transport"/>
    <property type="evidence" value="ECO:0007669"/>
    <property type="project" value="UniProtKB-KW"/>
</dbReference>
<dbReference type="GO" id="GO:0005085">
    <property type="term" value="F:guanyl-nucleotide exchange factor activity"/>
    <property type="evidence" value="ECO:0007669"/>
    <property type="project" value="InterPro"/>
</dbReference>
<proteinExistence type="predicted"/>
<evidence type="ECO:0000256" key="2">
    <source>
        <dbReference type="ARBA" id="ARBA00022448"/>
    </source>
</evidence>
<keyword evidence="3" id="KW-0853">WD repeat</keyword>
<dbReference type="Proteomes" id="UP000006906">
    <property type="component" value="Chromosome 13"/>
</dbReference>
<dbReference type="SUPFAM" id="SSF50978">
    <property type="entry name" value="WD40 repeat-like"/>
    <property type="match status" value="1"/>
</dbReference>
<dbReference type="PANTHER" id="PTHR23284:SF0">
    <property type="entry name" value="PROLACTIN REGULATORY ELEMENT-BINDING PROTEIN"/>
    <property type="match status" value="1"/>
</dbReference>
<evidence type="ECO:0000256" key="3">
    <source>
        <dbReference type="ARBA" id="ARBA00022574"/>
    </source>
</evidence>
<dbReference type="RefSeq" id="XP_042917226.1">
    <property type="nucleotide sequence ID" value="XM_043069251.1"/>
</dbReference>
<dbReference type="Pfam" id="PF00400">
    <property type="entry name" value="WD40"/>
    <property type="match status" value="2"/>
</dbReference>
<evidence type="ECO:0000256" key="9">
    <source>
        <dbReference type="ARBA" id="ARBA00022989"/>
    </source>
</evidence>
<dbReference type="Gramene" id="PNW73590">
    <property type="protein sequence ID" value="PNW73590"/>
    <property type="gene ID" value="CHLRE_13g565150v5"/>
</dbReference>
<dbReference type="SMART" id="SM00320">
    <property type="entry name" value="WD40"/>
    <property type="match status" value="3"/>
</dbReference>
<dbReference type="Gene3D" id="2.130.10.10">
    <property type="entry name" value="YVTN repeat-like/Quinoprotein amine dehydrogenase"/>
    <property type="match status" value="1"/>
</dbReference>
<evidence type="ECO:0000256" key="5">
    <source>
        <dbReference type="ARBA" id="ARBA00022737"/>
    </source>
</evidence>
<dbReference type="InterPro" id="IPR001680">
    <property type="entry name" value="WD40_rpt"/>
</dbReference>
<protein>
    <submittedName>
        <fullName evidence="13">Uncharacterized protein</fullName>
    </submittedName>
</protein>
<dbReference type="OrthoDB" id="539655at2759"/>
<evidence type="ECO:0000256" key="8">
    <source>
        <dbReference type="ARBA" id="ARBA00022927"/>
    </source>
</evidence>
<feature type="compositionally biased region" description="Low complexity" evidence="12">
    <location>
        <begin position="362"/>
        <end position="390"/>
    </location>
</feature>
<dbReference type="GO" id="GO:0006888">
    <property type="term" value="P:endoplasmic reticulum to Golgi vesicle-mediated transport"/>
    <property type="evidence" value="ECO:0000318"/>
    <property type="project" value="GO_Central"/>
</dbReference>
<evidence type="ECO:0000256" key="4">
    <source>
        <dbReference type="ARBA" id="ARBA00022692"/>
    </source>
</evidence>
<keyword evidence="9" id="KW-1133">Transmembrane helix</keyword>
<keyword evidence="11" id="KW-0175">Coiled coil</keyword>
<evidence type="ECO:0000256" key="12">
    <source>
        <dbReference type="SAM" id="MobiDB-lite"/>
    </source>
</evidence>
<reference evidence="13 14" key="1">
    <citation type="journal article" date="2007" name="Science">
        <title>The Chlamydomonas genome reveals the evolution of key animal and plant functions.</title>
        <authorList>
            <person name="Merchant S.S."/>
            <person name="Prochnik S.E."/>
            <person name="Vallon O."/>
            <person name="Harris E.H."/>
            <person name="Karpowicz S.J."/>
            <person name="Witman G.B."/>
            <person name="Terry A."/>
            <person name="Salamov A."/>
            <person name="Fritz-Laylin L.K."/>
            <person name="Marechal-Drouard L."/>
            <person name="Marshall W.F."/>
            <person name="Qu L.H."/>
            <person name="Nelson D.R."/>
            <person name="Sanderfoot A.A."/>
            <person name="Spalding M.H."/>
            <person name="Kapitonov V.V."/>
            <person name="Ren Q."/>
            <person name="Ferris P."/>
            <person name="Lindquist E."/>
            <person name="Shapiro H."/>
            <person name="Lucas S.M."/>
            <person name="Grimwood J."/>
            <person name="Schmutz J."/>
            <person name="Cardol P."/>
            <person name="Cerutti H."/>
            <person name="Chanfreau G."/>
            <person name="Chen C.L."/>
            <person name="Cognat V."/>
            <person name="Croft M.T."/>
            <person name="Dent R."/>
            <person name="Dutcher S."/>
            <person name="Fernandez E."/>
            <person name="Fukuzawa H."/>
            <person name="Gonzalez-Ballester D."/>
            <person name="Gonzalez-Halphen D."/>
            <person name="Hallmann A."/>
            <person name="Hanikenne M."/>
            <person name="Hippler M."/>
            <person name="Inwood W."/>
            <person name="Jabbari K."/>
            <person name="Kalanon M."/>
            <person name="Kuras R."/>
            <person name="Lefebvre P.A."/>
            <person name="Lemaire S.D."/>
            <person name="Lobanov A.V."/>
            <person name="Lohr M."/>
            <person name="Manuell A."/>
            <person name="Meier I."/>
            <person name="Mets L."/>
            <person name="Mittag M."/>
            <person name="Mittelmeier T."/>
            <person name="Moroney J.V."/>
            <person name="Moseley J."/>
            <person name="Napoli C."/>
            <person name="Nedelcu A.M."/>
            <person name="Niyogi K."/>
            <person name="Novoselov S.V."/>
            <person name="Paulsen I.T."/>
            <person name="Pazour G."/>
            <person name="Purton S."/>
            <person name="Ral J.P."/>
            <person name="Riano-Pachon D.M."/>
            <person name="Riekhof W."/>
            <person name="Rymarquis L."/>
            <person name="Schroda M."/>
            <person name="Stern D."/>
            <person name="Umen J."/>
            <person name="Willows R."/>
            <person name="Wilson N."/>
            <person name="Zimmer S.L."/>
            <person name="Allmer J."/>
            <person name="Balk J."/>
            <person name="Bisova K."/>
            <person name="Chen C.J."/>
            <person name="Elias M."/>
            <person name="Gendler K."/>
            <person name="Hauser C."/>
            <person name="Lamb M.R."/>
            <person name="Ledford H."/>
            <person name="Long J.C."/>
            <person name="Minagawa J."/>
            <person name="Page M.D."/>
            <person name="Pan J."/>
            <person name="Pootakham W."/>
            <person name="Roje S."/>
            <person name="Rose A."/>
            <person name="Stahlberg E."/>
            <person name="Terauchi A.M."/>
            <person name="Yang P."/>
            <person name="Ball S."/>
            <person name="Bowler C."/>
            <person name="Dieckmann C.L."/>
            <person name="Gladyshev V.N."/>
            <person name="Green P."/>
            <person name="Jorgensen R."/>
            <person name="Mayfield S."/>
            <person name="Mueller-Roeber B."/>
            <person name="Rajamani S."/>
            <person name="Sayre R.T."/>
            <person name="Brokstein P."/>
            <person name="Dubchak I."/>
            <person name="Goodstein D."/>
            <person name="Hornick L."/>
            <person name="Huang Y.W."/>
            <person name="Jhaveri J."/>
            <person name="Luo Y."/>
            <person name="Martinez D."/>
            <person name="Ngau W.C."/>
            <person name="Otillar B."/>
            <person name="Poliakov A."/>
            <person name="Porter A."/>
            <person name="Szajkowski L."/>
            <person name="Werner G."/>
            <person name="Zhou K."/>
            <person name="Grigoriev I.V."/>
            <person name="Rokhsar D.S."/>
            <person name="Grossman A.R."/>
        </authorList>
    </citation>
    <scope>NUCLEOTIDE SEQUENCE [LARGE SCALE GENOMIC DNA]</scope>
    <source>
        <strain evidence="14">CC-503</strain>
    </source>
</reference>
<comment type="subcellular location">
    <subcellularLocation>
        <location evidence="1">Endoplasmic reticulum membrane</location>
        <topology evidence="1">Single-pass membrane protein</topology>
    </subcellularLocation>
</comment>
<keyword evidence="6" id="KW-0256">Endoplasmic reticulum</keyword>
<name>A0A2K3CZ71_CHLRE</name>
<dbReference type="ExpressionAtlas" id="A0A2K3CZ71">
    <property type="expression patterns" value="baseline and differential"/>
</dbReference>
<dbReference type="PANTHER" id="PTHR23284">
    <property type="entry name" value="PROLACTIN REGULATORY ELEMENT BINDING PROTEIN"/>
    <property type="match status" value="1"/>
</dbReference>
<feature type="compositionally biased region" description="Gly residues" evidence="12">
    <location>
        <begin position="505"/>
        <end position="517"/>
    </location>
</feature>
<keyword evidence="7" id="KW-0931">ER-Golgi transport</keyword>
<sequence>MKKGAFISGSGVQVLCNLPEAPTAEKKDLTVARHNLLSLPQGPLLLRISGDGKALCVVQAPVPGQLQIFDLQALLAQNPQALKDARTLRDHDRPIVALASSSCTNHVASSNAGGTVYLHDAALAQRATLGALSNGTSSVVTPKRCLAFSQTSSPLRLAAGSDDGHVLLWQVLPAVSGPIVLNSKMRARVMGVGFGTYNKVSASVLISCAETGQLMLTDLSTYPKLENTISMELAVSVSCMAVRDDGAVLAIGTKDGRVGVLGVQEAVQHKAKAVNLIRVFDLGTHLEVTDVAFHFSRSGLKDSRDGGMSRDSLDGSSSIAAAAAAAVASSAAADATPSSGGTAAAKDSPAAYSAATTAAGAMPGARQPAAPTTSAGSSAARSSAPATGPSGLPPTLPSGGSRSGSASLPSAAIPSGHRRSSDSGGLSGLTAPSTAATTVAVGATQEVPAPAAPVVVVPSSAVGEPHAGTSSASRAPPVVSSPVGSPSRAVISPRGAGSAPFSGLPGRGAAGPGGGGGGGAELLSSNLRSYMDEMKDMMRELVFGLQADMVRQSLASEAALQRATEELRAENQVLRAEVGRLSQQLDTALRFGLLGQQRGPW</sequence>
<keyword evidence="8" id="KW-0653">Protein transport</keyword>
<keyword evidence="2" id="KW-0813">Transport</keyword>
<evidence type="ECO:0000256" key="7">
    <source>
        <dbReference type="ARBA" id="ARBA00022892"/>
    </source>
</evidence>
<keyword evidence="4" id="KW-0812">Transmembrane</keyword>
<dbReference type="InParanoid" id="A0A2K3CZ71"/>
<keyword evidence="14" id="KW-1185">Reference proteome</keyword>
<gene>
    <name evidence="13" type="ORF">CHLRE_13g565150v5</name>
</gene>
<feature type="compositionally biased region" description="Low complexity" evidence="12">
    <location>
        <begin position="470"/>
        <end position="490"/>
    </location>
</feature>
<feature type="coiled-coil region" evidence="11">
    <location>
        <begin position="520"/>
        <end position="584"/>
    </location>
</feature>
<dbReference type="KEGG" id="cre:CHLRE_13g565150v5"/>
<feature type="region of interest" description="Disordered" evidence="12">
    <location>
        <begin position="462"/>
        <end position="517"/>
    </location>
</feature>
<dbReference type="InterPro" id="IPR015943">
    <property type="entry name" value="WD40/YVTN_repeat-like_dom_sf"/>
</dbReference>
<dbReference type="STRING" id="3055.A0A2K3CZ71"/>